<evidence type="ECO:0000259" key="1">
    <source>
        <dbReference type="Pfam" id="PF01028"/>
    </source>
</evidence>
<feature type="domain" description="DNA topoisomerase IB N-terminal" evidence="2">
    <location>
        <begin position="86"/>
        <end position="133"/>
    </location>
</feature>
<evidence type="ECO:0000259" key="2">
    <source>
        <dbReference type="Pfam" id="PF21338"/>
    </source>
</evidence>
<dbReference type="CDD" id="cd00659">
    <property type="entry name" value="Topo_IB_C"/>
    <property type="match status" value="1"/>
</dbReference>
<organism evidence="3 4">
    <name type="scientific">Bradyrhizobium aeschynomenes</name>
    <dbReference type="NCBI Taxonomy" id="2734909"/>
    <lineage>
        <taxon>Bacteria</taxon>
        <taxon>Pseudomonadati</taxon>
        <taxon>Pseudomonadota</taxon>
        <taxon>Alphaproteobacteria</taxon>
        <taxon>Hyphomicrobiales</taxon>
        <taxon>Nitrobacteraceae</taxon>
        <taxon>Bradyrhizobium</taxon>
    </lineage>
</organism>
<dbReference type="PROSITE" id="PS52038">
    <property type="entry name" value="TOPO_IB_2"/>
    <property type="match status" value="1"/>
</dbReference>
<proteinExistence type="predicted"/>
<dbReference type="InterPro" id="IPR014711">
    <property type="entry name" value="TopoI_cat_a-hlx-sub_euk"/>
</dbReference>
<dbReference type="Pfam" id="PF01028">
    <property type="entry name" value="Topoisom_I"/>
    <property type="match status" value="1"/>
</dbReference>
<gene>
    <name evidence="3" type="ORF">HL667_22990</name>
</gene>
<dbReference type="SUPFAM" id="SSF56349">
    <property type="entry name" value="DNA breaking-rejoining enzymes"/>
    <property type="match status" value="1"/>
</dbReference>
<dbReference type="InterPro" id="IPR035447">
    <property type="entry name" value="DNA_topo_I_N_sf"/>
</dbReference>
<comment type="caution">
    <text evidence="3">The sequence shown here is derived from an EMBL/GenBank/DDBJ whole genome shotgun (WGS) entry which is preliminary data.</text>
</comment>
<feature type="domain" description="DNA topoisomerase I catalytic core eukaryotic-type" evidence="1">
    <location>
        <begin position="148"/>
        <end position="366"/>
    </location>
</feature>
<dbReference type="Proteomes" id="UP000886476">
    <property type="component" value="Unassembled WGS sequence"/>
</dbReference>
<name>A0ABX2CJ22_9BRAD</name>
<dbReference type="InterPro" id="IPR049331">
    <property type="entry name" value="Top1B_N_bact"/>
</dbReference>
<dbReference type="Gene3D" id="1.10.132.120">
    <property type="match status" value="1"/>
</dbReference>
<sequence>MMDQQNFESPRVGPADPEVALAKALGQWPAKPPRRKLTLKDLAHAKTADAQAHAKTTVEELAKRIGLKLGDQTELTIRRIKRGKSYTFIRANGTQIRHAGTIRRLHAMAVPPAYREVRYAPDPSLHLQAVGIDAAGRLQYRYHADWEKVREHRKAHRLAKLVGALPRIRRAVSKHLAGDEPTREFALAAVIELIARTAIRPGSESYARLNGTRGAATLLKSNVLLEDDCLVLTFKAKGGKAVRKECDAAKLVRAAGILRGLPGRRMFQYRDAQGVVRAVSTTQVNAFLREIAGIKISLKDFRTLMASAVALETLSRITPAASARGRKKQILEAIRAAADELTNTPAICRKSYVHDTIVTAFEDGILERFAATMKGQRSQTKREQLLAQVVTAVSA</sequence>
<keyword evidence="4" id="KW-1185">Reference proteome</keyword>
<protein>
    <submittedName>
        <fullName evidence="3">DNA topoisomerase IB</fullName>
    </submittedName>
</protein>
<reference evidence="3" key="1">
    <citation type="submission" date="2020-05" db="EMBL/GenBank/DDBJ databases">
        <title>Nod-independent and nitrogen-fixing Bradyrhizobium aeschynomene sp. nov. isolated from nodules of Aeschynomene indica.</title>
        <authorList>
            <person name="Zhang Z."/>
        </authorList>
    </citation>
    <scope>NUCLEOTIDE SEQUENCE</scope>
    <source>
        <strain evidence="3">83012</strain>
    </source>
</reference>
<dbReference type="Gene3D" id="3.90.15.10">
    <property type="entry name" value="Topoisomerase I, Chain A, domain 3"/>
    <property type="match status" value="1"/>
</dbReference>
<dbReference type="SUPFAM" id="SSF55869">
    <property type="entry name" value="DNA topoisomerase I domain"/>
    <property type="match status" value="1"/>
</dbReference>
<dbReference type="Gene3D" id="3.30.66.10">
    <property type="entry name" value="DNA topoisomerase I domain"/>
    <property type="match status" value="1"/>
</dbReference>
<dbReference type="Pfam" id="PF21338">
    <property type="entry name" value="Top1B_N_bact"/>
    <property type="match status" value="1"/>
</dbReference>
<dbReference type="EMBL" id="JABFDN010000008">
    <property type="protein sequence ID" value="NPU67888.1"/>
    <property type="molecule type" value="Genomic_DNA"/>
</dbReference>
<dbReference type="InterPro" id="IPR013500">
    <property type="entry name" value="TopoI_cat_euk"/>
</dbReference>
<dbReference type="InterPro" id="IPR011010">
    <property type="entry name" value="DNA_brk_join_enz"/>
</dbReference>
<accession>A0ABX2CJ22</accession>
<dbReference type="RefSeq" id="WP_172112962.1">
    <property type="nucleotide sequence ID" value="NZ_JABFDM010000010.1"/>
</dbReference>
<evidence type="ECO:0000313" key="3">
    <source>
        <dbReference type="EMBL" id="NPU67888.1"/>
    </source>
</evidence>
<evidence type="ECO:0000313" key="4">
    <source>
        <dbReference type="Proteomes" id="UP000886476"/>
    </source>
</evidence>